<organism evidence="1 2">
    <name type="scientific">Erythroxylum novogranatense</name>
    <dbReference type="NCBI Taxonomy" id="1862640"/>
    <lineage>
        <taxon>Eukaryota</taxon>
        <taxon>Viridiplantae</taxon>
        <taxon>Streptophyta</taxon>
        <taxon>Embryophyta</taxon>
        <taxon>Tracheophyta</taxon>
        <taxon>Spermatophyta</taxon>
        <taxon>Magnoliopsida</taxon>
        <taxon>eudicotyledons</taxon>
        <taxon>Gunneridae</taxon>
        <taxon>Pentapetalae</taxon>
        <taxon>rosids</taxon>
        <taxon>fabids</taxon>
        <taxon>Malpighiales</taxon>
        <taxon>Erythroxylaceae</taxon>
        <taxon>Erythroxylum</taxon>
    </lineage>
</organism>
<name>A0AAV8S4I3_9ROSI</name>
<accession>A0AAV8S4I3</accession>
<gene>
    <name evidence="1" type="ORF">K2173_008886</name>
</gene>
<comment type="caution">
    <text evidence="1">The sequence shown here is derived from an EMBL/GenBank/DDBJ whole genome shotgun (WGS) entry which is preliminary data.</text>
</comment>
<dbReference type="GO" id="GO:0016491">
    <property type="term" value="F:oxidoreductase activity"/>
    <property type="evidence" value="ECO:0007669"/>
    <property type="project" value="InterPro"/>
</dbReference>
<reference evidence="1 2" key="1">
    <citation type="submission" date="2021-09" db="EMBL/GenBank/DDBJ databases">
        <title>Genomic insights and catalytic innovation underlie evolution of tropane alkaloids biosynthesis.</title>
        <authorList>
            <person name="Wang Y.-J."/>
            <person name="Tian T."/>
            <person name="Huang J.-P."/>
            <person name="Huang S.-X."/>
        </authorList>
    </citation>
    <scope>NUCLEOTIDE SEQUENCE [LARGE SCALE GENOMIC DNA]</scope>
    <source>
        <strain evidence="1">KIB-2018</strain>
        <tissue evidence="1">Leaf</tissue>
    </source>
</reference>
<dbReference type="AlphaFoldDB" id="A0AAV8S4I3"/>
<dbReference type="SUPFAM" id="SSF51430">
    <property type="entry name" value="NAD(P)-linked oxidoreductase"/>
    <property type="match status" value="1"/>
</dbReference>
<dbReference type="EMBL" id="JAIWQS010000238">
    <property type="protein sequence ID" value="KAJ8747087.1"/>
    <property type="molecule type" value="Genomic_DNA"/>
</dbReference>
<dbReference type="InterPro" id="IPR036812">
    <property type="entry name" value="NAD(P)_OxRdtase_dom_sf"/>
</dbReference>
<evidence type="ECO:0000313" key="1">
    <source>
        <dbReference type="EMBL" id="KAJ8747087.1"/>
    </source>
</evidence>
<dbReference type="PANTHER" id="PTHR11732">
    <property type="entry name" value="ALDO/KETO REDUCTASE"/>
    <property type="match status" value="1"/>
</dbReference>
<dbReference type="InterPro" id="IPR020471">
    <property type="entry name" value="AKR"/>
</dbReference>
<dbReference type="Proteomes" id="UP001159364">
    <property type="component" value="Unassembled WGS sequence"/>
</dbReference>
<evidence type="ECO:0000313" key="2">
    <source>
        <dbReference type="Proteomes" id="UP001159364"/>
    </source>
</evidence>
<keyword evidence="2" id="KW-1185">Reference proteome</keyword>
<proteinExistence type="predicted"/>
<protein>
    <recommendedName>
        <fullName evidence="3">NADP-dependent oxidoreductase domain-containing protein</fullName>
    </recommendedName>
</protein>
<evidence type="ECO:0008006" key="3">
    <source>
        <dbReference type="Google" id="ProtNLM"/>
    </source>
</evidence>
<sequence length="112" mass="12909">MPISNTGLIQKQDLKVKGSNKAILFVTFVQIAIGPRFPKLTATFEAGYRHIDCARAYADEKEVMILLTSSLLSIYRQSKNQFLWLLKKLFDDGIVKREELFITSKLWRDSLK</sequence>
<dbReference type="Gene3D" id="3.20.20.100">
    <property type="entry name" value="NADP-dependent oxidoreductase domain"/>
    <property type="match status" value="1"/>
</dbReference>